<dbReference type="PANTHER" id="PTHR13693:SF77">
    <property type="entry name" value="8-AMINO-7-OXONONANOATE SYNTHASE"/>
    <property type="match status" value="1"/>
</dbReference>
<dbReference type="SUPFAM" id="SSF53383">
    <property type="entry name" value="PLP-dependent transferases"/>
    <property type="match status" value="1"/>
</dbReference>
<evidence type="ECO:0000256" key="1">
    <source>
        <dbReference type="ARBA" id="ARBA00001933"/>
    </source>
</evidence>
<dbReference type="Proteomes" id="UP000030185">
    <property type="component" value="Unassembled WGS sequence"/>
</dbReference>
<keyword evidence="4" id="KW-0808">Transferase</keyword>
<keyword evidence="5 6" id="KW-0663">Pyridoxal phosphate</keyword>
<evidence type="ECO:0000256" key="2">
    <source>
        <dbReference type="ARBA" id="ARBA00005189"/>
    </source>
</evidence>
<dbReference type="InterPro" id="IPR001917">
    <property type="entry name" value="Aminotrans_II_pyridoxalP_BS"/>
</dbReference>
<evidence type="ECO:0000256" key="5">
    <source>
        <dbReference type="ARBA" id="ARBA00022898"/>
    </source>
</evidence>
<dbReference type="Gene3D" id="3.90.1150.10">
    <property type="entry name" value="Aspartate Aminotransferase, domain 1"/>
    <property type="match status" value="1"/>
</dbReference>
<dbReference type="eggNOG" id="COG0156">
    <property type="taxonomic scope" value="Bacteria"/>
</dbReference>
<dbReference type="STRING" id="153721.MYP_1456"/>
<dbReference type="Gene3D" id="3.40.640.10">
    <property type="entry name" value="Type I PLP-dependent aspartate aminotransferase-like (Major domain)"/>
    <property type="match status" value="1"/>
</dbReference>
<evidence type="ECO:0000313" key="9">
    <source>
        <dbReference type="Proteomes" id="UP000030185"/>
    </source>
</evidence>
<dbReference type="Pfam" id="PF00155">
    <property type="entry name" value="Aminotran_1_2"/>
    <property type="match status" value="1"/>
</dbReference>
<dbReference type="InterPro" id="IPR004839">
    <property type="entry name" value="Aminotransferase_I/II_large"/>
</dbReference>
<dbReference type="GO" id="GO:0016740">
    <property type="term" value="F:transferase activity"/>
    <property type="evidence" value="ECO:0007669"/>
    <property type="project" value="UniProtKB-KW"/>
</dbReference>
<accession>A0A098LDT8</accession>
<evidence type="ECO:0000256" key="3">
    <source>
        <dbReference type="ARBA" id="ARBA00010008"/>
    </source>
</evidence>
<dbReference type="InterPro" id="IPR015422">
    <property type="entry name" value="PyrdxlP-dep_Trfase_small"/>
</dbReference>
<reference evidence="8 9" key="1">
    <citation type="submission" date="2014-09" db="EMBL/GenBank/DDBJ databases">
        <title>Sporocytophaga myxococcoides PG-01 genome sequencing.</title>
        <authorList>
            <person name="Liu L."/>
            <person name="Gao P.J."/>
            <person name="Chen G.J."/>
            <person name="Wang L.S."/>
        </authorList>
    </citation>
    <scope>NUCLEOTIDE SEQUENCE [LARGE SCALE GENOMIC DNA]</scope>
    <source>
        <strain evidence="8 9">PG-01</strain>
    </source>
</reference>
<evidence type="ECO:0000256" key="4">
    <source>
        <dbReference type="ARBA" id="ARBA00022679"/>
    </source>
</evidence>
<dbReference type="InterPro" id="IPR015424">
    <property type="entry name" value="PyrdxlP-dep_Trfase"/>
</dbReference>
<comment type="caution">
    <text evidence="8">The sequence shown here is derived from an EMBL/GenBank/DDBJ whole genome shotgun (WGS) entry which is preliminary data.</text>
</comment>
<sequence length="358" mass="39869">MRRLTLRPNLVDFFSNDYLGLARNKKLYSLIDRKLSAQTGNINGSTGSRLLSGNSDYVEELELFFAKLFKSPKALIFNSGYNANLSILSAIPQKEDTIIYDELIHASLKDGARLSFAQRFSFKHNDLKDLEAKIQKAKGEVYVAVESVYSMDGDFAPLLEILELTTKYDAHLIVDEAHSTGVWGEKGNGMCCHLGIEDKVFARVYTFGKGIGAHGACIAGSELLIEFLINFARPFIYTTSLPLHSLVTLKVAFEYLEKEISLQAKIRSRIKLFRSLIEGSKILSPLIQDSSSPIQVLRISGNEKAKAAAAAVQNNGFDVRAILSPTVKEGEERLRICLHVFNTDEEIERLVKTLVESL</sequence>
<dbReference type="AlphaFoldDB" id="A0A098LDT8"/>
<dbReference type="PANTHER" id="PTHR13693">
    <property type="entry name" value="CLASS II AMINOTRANSFERASE/8-AMINO-7-OXONONANOATE SYNTHASE"/>
    <property type="match status" value="1"/>
</dbReference>
<keyword evidence="9" id="KW-1185">Reference proteome</keyword>
<evidence type="ECO:0000313" key="8">
    <source>
        <dbReference type="EMBL" id="GAL84228.1"/>
    </source>
</evidence>
<evidence type="ECO:0000256" key="6">
    <source>
        <dbReference type="RuleBase" id="RU003693"/>
    </source>
</evidence>
<gene>
    <name evidence="8" type="ORF">MYP_1456</name>
</gene>
<protein>
    <submittedName>
        <fullName evidence="8">8-amino-7-oxononanoate synthase</fullName>
    </submittedName>
</protein>
<dbReference type="EMBL" id="BBLT01000002">
    <property type="protein sequence ID" value="GAL84228.1"/>
    <property type="molecule type" value="Genomic_DNA"/>
</dbReference>
<dbReference type="PROSITE" id="PS00599">
    <property type="entry name" value="AA_TRANSFER_CLASS_2"/>
    <property type="match status" value="1"/>
</dbReference>
<dbReference type="GO" id="GO:0030170">
    <property type="term" value="F:pyridoxal phosphate binding"/>
    <property type="evidence" value="ECO:0007669"/>
    <property type="project" value="InterPro"/>
</dbReference>
<organism evidence="8 9">
    <name type="scientific">Sporocytophaga myxococcoides</name>
    <dbReference type="NCBI Taxonomy" id="153721"/>
    <lineage>
        <taxon>Bacteria</taxon>
        <taxon>Pseudomonadati</taxon>
        <taxon>Bacteroidota</taxon>
        <taxon>Cytophagia</taxon>
        <taxon>Cytophagales</taxon>
        <taxon>Cytophagaceae</taxon>
        <taxon>Sporocytophaga</taxon>
    </lineage>
</organism>
<name>A0A098LDT8_9BACT</name>
<dbReference type="GO" id="GO:0009102">
    <property type="term" value="P:biotin biosynthetic process"/>
    <property type="evidence" value="ECO:0007669"/>
    <property type="project" value="TreeGrafter"/>
</dbReference>
<comment type="pathway">
    <text evidence="2">Lipid metabolism.</text>
</comment>
<feature type="domain" description="Aminotransferase class I/classII large" evidence="7">
    <location>
        <begin position="9"/>
        <end position="354"/>
    </location>
</feature>
<proteinExistence type="inferred from homology"/>
<comment type="cofactor">
    <cofactor evidence="1 6">
        <name>pyridoxal 5'-phosphate</name>
        <dbReference type="ChEBI" id="CHEBI:597326"/>
    </cofactor>
</comment>
<dbReference type="InterPro" id="IPR050087">
    <property type="entry name" value="AON_synthase_class-II"/>
</dbReference>
<comment type="similarity">
    <text evidence="3">Belongs to the class-II pyridoxal-phosphate-dependent aminotransferase family. BioF subfamily.</text>
</comment>
<dbReference type="InterPro" id="IPR015421">
    <property type="entry name" value="PyrdxlP-dep_Trfase_major"/>
</dbReference>
<evidence type="ECO:0000259" key="7">
    <source>
        <dbReference type="Pfam" id="PF00155"/>
    </source>
</evidence>